<protein>
    <submittedName>
        <fullName evidence="3">SWIM zinc finger domain-containing protein</fullName>
    </submittedName>
</protein>
<organism evidence="3 4">
    <name type="scientific">Cohnella soli</name>
    <dbReference type="NCBI Taxonomy" id="425005"/>
    <lineage>
        <taxon>Bacteria</taxon>
        <taxon>Bacillati</taxon>
        <taxon>Bacillota</taxon>
        <taxon>Bacilli</taxon>
        <taxon>Bacillales</taxon>
        <taxon>Paenibacillaceae</taxon>
        <taxon>Cohnella</taxon>
    </lineage>
</organism>
<reference evidence="4" key="1">
    <citation type="journal article" date="2019" name="Int. J. Syst. Evol. Microbiol.">
        <title>The Global Catalogue of Microorganisms (GCM) 10K type strain sequencing project: providing services to taxonomists for standard genome sequencing and annotation.</title>
        <authorList>
            <consortium name="The Broad Institute Genomics Platform"/>
            <consortium name="The Broad Institute Genome Sequencing Center for Infectious Disease"/>
            <person name="Wu L."/>
            <person name="Ma J."/>
        </authorList>
    </citation>
    <scope>NUCLEOTIDE SEQUENCE [LARGE SCALE GENOMIC DNA]</scope>
    <source>
        <strain evidence="4">CGMCC 1.18575</strain>
    </source>
</reference>
<dbReference type="Proteomes" id="UP001596113">
    <property type="component" value="Unassembled WGS sequence"/>
</dbReference>
<keyword evidence="1" id="KW-0862">Zinc</keyword>
<dbReference type="InterPro" id="IPR007527">
    <property type="entry name" value="Znf_SWIM"/>
</dbReference>
<evidence type="ECO:0000313" key="4">
    <source>
        <dbReference type="Proteomes" id="UP001596113"/>
    </source>
</evidence>
<dbReference type="EMBL" id="JBHSMI010000028">
    <property type="protein sequence ID" value="MFC5404431.1"/>
    <property type="molecule type" value="Genomic_DNA"/>
</dbReference>
<keyword evidence="1" id="KW-0479">Metal-binding</keyword>
<proteinExistence type="predicted"/>
<name>A0ABW0HW45_9BACL</name>
<feature type="domain" description="SWIM-type" evidence="2">
    <location>
        <begin position="61"/>
        <end position="94"/>
    </location>
</feature>
<keyword evidence="4" id="KW-1185">Reference proteome</keyword>
<comment type="caution">
    <text evidence="3">The sequence shown here is derived from an EMBL/GenBank/DDBJ whole genome shotgun (WGS) entry which is preliminary data.</text>
</comment>
<dbReference type="PROSITE" id="PS50966">
    <property type="entry name" value="ZF_SWIM"/>
    <property type="match status" value="1"/>
</dbReference>
<sequence length="542" mass="62395">MIPTYEIDDDQWDALIRDVAKVFDDVTASRGFQYYKKGRVVKLTMPEPRQLAALVEGTELYRVSANLEWLERSRCNCPVSYNCKHVFAALLKYADVHGRPIHSLVNARSSMLSKAAPKASSYQEAKLQAAKKAAEDEAALQKLAARLPSGGIGEWHRYFAAATEKLMQGARNVQFVDDVLAAIVRLKPAMPQRKEELFTLHARMFVLSKLSQQPQDQSGYVYSYLAFHTHHAAENVHQAISKSFEEGILASEGQDQIDAEQTIAYLRQEMLKETNEVKYFLQHYLAAWLYRSLAPDAERRACAVELQELDLLHEGSPSAVLAIAVARASILQRTDDEAARKVLRNTPQAGSLPAELLAYFFALPAQNEQWQRLVEWLEWAAPAVNFRRNQDVRPYIEYWEAAAQHLPEVEERMWDVLASRLPQSRQLYEEKLLARGRLQRWMDYHLSQGSDPLEFRVTDLQPLEKQAPELLLPFYHQAIERYVLQKNRDGYKIAVRLLKRLAKLYKKLKQEQRWELFLDGFVSRNSRLRALQEEIKKGNLLS</sequence>
<evidence type="ECO:0000259" key="2">
    <source>
        <dbReference type="PROSITE" id="PS50966"/>
    </source>
</evidence>
<dbReference type="RefSeq" id="WP_378134726.1">
    <property type="nucleotide sequence ID" value="NZ_JBHSMI010000028.1"/>
</dbReference>
<accession>A0ABW0HW45</accession>
<keyword evidence="1" id="KW-0863">Zinc-finger</keyword>
<dbReference type="Pfam" id="PF04434">
    <property type="entry name" value="SWIM"/>
    <property type="match status" value="1"/>
</dbReference>
<gene>
    <name evidence="3" type="ORF">ACFPOF_16990</name>
</gene>
<evidence type="ECO:0000256" key="1">
    <source>
        <dbReference type="PROSITE-ProRule" id="PRU00325"/>
    </source>
</evidence>
<evidence type="ECO:0000313" key="3">
    <source>
        <dbReference type="EMBL" id="MFC5404431.1"/>
    </source>
</evidence>